<dbReference type="EMBL" id="CAHP01000028">
    <property type="protein sequence ID" value="CCG42160.1"/>
    <property type="molecule type" value="Genomic_DNA"/>
</dbReference>
<evidence type="ECO:0000256" key="1">
    <source>
        <dbReference type="SAM" id="Phobius"/>
    </source>
</evidence>
<comment type="caution">
    <text evidence="2">The sequence shown here is derived from an EMBL/GenBank/DDBJ whole genome shotgun (WGS) entry which is preliminary data.</text>
</comment>
<evidence type="ECO:0000313" key="3">
    <source>
        <dbReference type="Proteomes" id="UP000004169"/>
    </source>
</evidence>
<keyword evidence="1" id="KW-0472">Membrane</keyword>
<dbReference type="STRING" id="1150626.PHAMO_340033"/>
<keyword evidence="1" id="KW-1133">Transmembrane helix</keyword>
<reference evidence="2 3" key="1">
    <citation type="journal article" date="2012" name="J. Bacteriol.">
        <title>Draft Genome Sequence of the Purple Photosynthetic Bacterium Phaeospirillum molischianum DSM120, a Particularly Versatile Bacterium.</title>
        <authorList>
            <person name="Duquesne K."/>
            <person name="Prima V."/>
            <person name="Ji B."/>
            <person name="Rouy Z."/>
            <person name="Medigue C."/>
            <person name="Talla E."/>
            <person name="Sturgis J.N."/>
        </authorList>
    </citation>
    <scope>NUCLEOTIDE SEQUENCE [LARGE SCALE GENOMIC DNA]</scope>
    <source>
        <strain evidence="3">DSM120</strain>
    </source>
</reference>
<accession>H8FUX2</accession>
<feature type="transmembrane region" description="Helical" evidence="1">
    <location>
        <begin position="26"/>
        <end position="45"/>
    </location>
</feature>
<protein>
    <submittedName>
        <fullName evidence="2">Uncharacterized protein</fullName>
    </submittedName>
</protein>
<keyword evidence="3" id="KW-1185">Reference proteome</keyword>
<name>H8FUX2_MAGML</name>
<sequence length="112" mass="12808">MYVCMFLSVDMNGKIMEKIVEVILRWGLPAVTAFAIFLFSQVLSLKDDIQKINLALSEYRKIGEIELEKTKECASLGNRVIQEVKVLDSYTAQAARDIFIKRGCEFLQKNVE</sequence>
<organism evidence="2 3">
    <name type="scientific">Magnetospirillum molischianum DSM 120</name>
    <dbReference type="NCBI Taxonomy" id="1150626"/>
    <lineage>
        <taxon>Bacteria</taxon>
        <taxon>Pseudomonadati</taxon>
        <taxon>Pseudomonadota</taxon>
        <taxon>Alphaproteobacteria</taxon>
        <taxon>Rhodospirillales</taxon>
        <taxon>Rhodospirillaceae</taxon>
        <taxon>Magnetospirillum</taxon>
    </lineage>
</organism>
<gene>
    <name evidence="2" type="ORF">PHAMO_340033</name>
</gene>
<evidence type="ECO:0000313" key="2">
    <source>
        <dbReference type="EMBL" id="CCG42160.1"/>
    </source>
</evidence>
<dbReference type="AlphaFoldDB" id="H8FUX2"/>
<keyword evidence="1" id="KW-0812">Transmembrane</keyword>
<dbReference type="Proteomes" id="UP000004169">
    <property type="component" value="Unassembled WGS sequence"/>
</dbReference>
<proteinExistence type="predicted"/>